<dbReference type="VEuPathDB" id="FungiDB:QG37_02831"/>
<evidence type="ECO:0000313" key="2">
    <source>
        <dbReference type="Proteomes" id="UP000037122"/>
    </source>
</evidence>
<dbReference type="EMBL" id="LGST01000019">
    <property type="protein sequence ID" value="KNE00285.1"/>
    <property type="molecule type" value="Genomic_DNA"/>
</dbReference>
<protein>
    <submittedName>
        <fullName evidence="1">Uncharacterized protein</fullName>
    </submittedName>
</protein>
<dbReference type="Proteomes" id="UP000037122">
    <property type="component" value="Unassembled WGS sequence"/>
</dbReference>
<reference evidence="2" key="1">
    <citation type="journal article" date="2015" name="BMC Genomics">
        <title>Draft genome of a commonly misdiagnosed multidrug resistant pathogen Candida auris.</title>
        <authorList>
            <person name="Chatterjee S."/>
            <person name="Alampalli S.V."/>
            <person name="Nageshan R.K."/>
            <person name="Chettiar S.T."/>
            <person name="Joshi S."/>
            <person name="Tatu U.S."/>
        </authorList>
    </citation>
    <scope>NUCLEOTIDE SEQUENCE [LARGE SCALE GENOMIC DNA]</scope>
    <source>
        <strain evidence="2">6684</strain>
    </source>
</reference>
<gene>
    <name evidence="1" type="ORF">QG37_02831</name>
</gene>
<organism evidence="1 2">
    <name type="scientific">Candidozyma auris</name>
    <name type="common">Yeast</name>
    <name type="synonym">Candida auris</name>
    <dbReference type="NCBI Taxonomy" id="498019"/>
    <lineage>
        <taxon>Eukaryota</taxon>
        <taxon>Fungi</taxon>
        <taxon>Dikarya</taxon>
        <taxon>Ascomycota</taxon>
        <taxon>Saccharomycotina</taxon>
        <taxon>Pichiomycetes</taxon>
        <taxon>Metschnikowiaceae</taxon>
        <taxon>Candidozyma</taxon>
    </lineage>
</organism>
<sequence>MKKEDEKKKNDGKRPEKMLTRTKSVCHVLYRQAGKLSMATHNKTRLSGERIYWGRGRNHKQLPHLGFWEGPTSRARGKGWRKAKYWLLRLICDPIDLERVFCSRNAGGLTSPFLLPPCGFSPAETHAACLGGPSGDTICTPDLHTGTGQRAHWR</sequence>
<accession>A0A0L0P1Y1</accession>
<name>A0A0L0P1Y1_CANAR</name>
<comment type="caution">
    <text evidence="1">The sequence shown here is derived from an EMBL/GenBank/DDBJ whole genome shotgun (WGS) entry which is preliminary data.</text>
</comment>
<proteinExistence type="predicted"/>
<evidence type="ECO:0000313" key="1">
    <source>
        <dbReference type="EMBL" id="KNE00285.1"/>
    </source>
</evidence>
<dbReference type="AlphaFoldDB" id="A0A0L0P1Y1"/>